<dbReference type="PANTHER" id="PTHR10869:SF246">
    <property type="entry name" value="TRANSMEMBRANE PROLYL 4-HYDROXYLASE"/>
    <property type="match status" value="1"/>
</dbReference>
<dbReference type="InterPro" id="IPR005123">
    <property type="entry name" value="Oxoglu/Fe-dep_dioxygenase_dom"/>
</dbReference>
<dbReference type="Gene3D" id="2.60.120.620">
    <property type="entry name" value="q2cbj1_9rhob like domain"/>
    <property type="match status" value="2"/>
</dbReference>
<evidence type="ECO:0000259" key="7">
    <source>
        <dbReference type="PROSITE" id="PS51471"/>
    </source>
</evidence>
<dbReference type="GO" id="GO:0005506">
    <property type="term" value="F:iron ion binding"/>
    <property type="evidence" value="ECO:0007669"/>
    <property type="project" value="InterPro"/>
</dbReference>
<dbReference type="PANTHER" id="PTHR10869">
    <property type="entry name" value="PROLYL 4-HYDROXYLASE ALPHA SUBUNIT"/>
    <property type="match status" value="1"/>
</dbReference>
<comment type="cofactor">
    <cofactor evidence="1">
        <name>L-ascorbate</name>
        <dbReference type="ChEBI" id="CHEBI:38290"/>
    </cofactor>
</comment>
<dbReference type="InterPro" id="IPR006620">
    <property type="entry name" value="Pro_4_hyd_alph"/>
</dbReference>
<evidence type="ECO:0000256" key="3">
    <source>
        <dbReference type="ARBA" id="ARBA00022964"/>
    </source>
</evidence>
<feature type="region of interest" description="Disordered" evidence="6">
    <location>
        <begin position="443"/>
        <end position="463"/>
    </location>
</feature>
<dbReference type="AlphaFoldDB" id="A0A6C0LL87"/>
<keyword evidence="3" id="KW-0223">Dioxygenase</keyword>
<evidence type="ECO:0000256" key="1">
    <source>
        <dbReference type="ARBA" id="ARBA00001961"/>
    </source>
</evidence>
<dbReference type="InterPro" id="IPR044862">
    <property type="entry name" value="Pro_4_hyd_alph_FE2OG_OXY"/>
</dbReference>
<evidence type="ECO:0000256" key="6">
    <source>
        <dbReference type="SAM" id="MobiDB-lite"/>
    </source>
</evidence>
<feature type="compositionally biased region" description="Low complexity" evidence="6">
    <location>
        <begin position="443"/>
        <end position="455"/>
    </location>
</feature>
<dbReference type="SMART" id="SM00702">
    <property type="entry name" value="P4Hc"/>
    <property type="match status" value="1"/>
</dbReference>
<dbReference type="GO" id="GO:0005783">
    <property type="term" value="C:endoplasmic reticulum"/>
    <property type="evidence" value="ECO:0007669"/>
    <property type="project" value="TreeGrafter"/>
</dbReference>
<reference evidence="8" key="1">
    <citation type="journal article" date="2020" name="Nature">
        <title>Giant virus diversity and host interactions through global metagenomics.</title>
        <authorList>
            <person name="Schulz F."/>
            <person name="Roux S."/>
            <person name="Paez-Espino D."/>
            <person name="Jungbluth S."/>
            <person name="Walsh D.A."/>
            <person name="Denef V.J."/>
            <person name="McMahon K.D."/>
            <person name="Konstantinidis K.T."/>
            <person name="Eloe-Fadrosh E.A."/>
            <person name="Kyrpides N.C."/>
            <person name="Woyke T."/>
        </authorList>
    </citation>
    <scope>NUCLEOTIDE SEQUENCE</scope>
    <source>
        <strain evidence="8">GVMAG-M-3300027810-10</strain>
    </source>
</reference>
<protein>
    <recommendedName>
        <fullName evidence="7">Fe2OG dioxygenase domain-containing protein</fullName>
    </recommendedName>
</protein>
<keyword evidence="4" id="KW-0560">Oxidoreductase</keyword>
<dbReference type="GO" id="GO:0004656">
    <property type="term" value="F:procollagen-proline 4-dioxygenase activity"/>
    <property type="evidence" value="ECO:0007669"/>
    <property type="project" value="TreeGrafter"/>
</dbReference>
<feature type="region of interest" description="Disordered" evidence="6">
    <location>
        <begin position="1"/>
        <end position="23"/>
    </location>
</feature>
<dbReference type="Pfam" id="PF13640">
    <property type="entry name" value="2OG-FeII_Oxy_3"/>
    <property type="match status" value="1"/>
</dbReference>
<evidence type="ECO:0000313" key="8">
    <source>
        <dbReference type="EMBL" id="QHU29972.1"/>
    </source>
</evidence>
<organism evidence="8">
    <name type="scientific">viral metagenome</name>
    <dbReference type="NCBI Taxonomy" id="1070528"/>
    <lineage>
        <taxon>unclassified sequences</taxon>
        <taxon>metagenomes</taxon>
        <taxon>organismal metagenomes</taxon>
    </lineage>
</organism>
<dbReference type="PROSITE" id="PS51471">
    <property type="entry name" value="FE2OG_OXY"/>
    <property type="match status" value="1"/>
</dbReference>
<keyword evidence="5" id="KW-0408">Iron</keyword>
<evidence type="ECO:0000256" key="2">
    <source>
        <dbReference type="ARBA" id="ARBA00022723"/>
    </source>
</evidence>
<dbReference type="GO" id="GO:0031418">
    <property type="term" value="F:L-ascorbic acid binding"/>
    <property type="evidence" value="ECO:0007669"/>
    <property type="project" value="InterPro"/>
</dbReference>
<accession>A0A6C0LL87</accession>
<sequence length="712" mass="82237">MSEFTRIPIEVENNETNETEETNDIQPKLTILSEDPKIFTIDNFITPDECDHMIKLAIPELIDSVVSDSKGGYVSSGRTSKTAWIDHFHDKITSYLSTRISEEVNMPIENAEKYQIVHYGETNEYRSHYDSWDHNGSDKTLRCIKHGGPRVLTALVYLNKVEEGGSTRFDKLNIDVQPAQGKLLVFQNTYTGSINKHLLSQHAGMPIVKGEKYIFNLWFRECPKSMLYSEFNPGYYTAINKKTSESIHTPIKVESVSESNIFKLHPEKNILKFESLLTKSECDDLINICTFSESKYPSAWIKNVDQIDIINTIAKICRTTPDFLENMNVIKYGSHVVHGPFQDAYDISTDKGKTYTEKLGQRVQTISICLSDKMKYAFPKLNTEVICNKGTVMIYDNVGTTRNRDENMCHRLTNDNDIDGYIINVYVREKDKSGNVNKNFQFDDTQTKDTTNNDTVVSNPIHETPNIKENHLDTFNTVLNLFENKKITRGWAGHKQFIYGFKGDFSYFNECVLRFKKLRDDGKGLMLKNVNKEYVFDEFTPVIASEVVHTEMLALLMEYYRKTIENKVFQLGDRQSNRFKAHNEPFSRFLHYEILPLIEAITSKKLKPTYTYLSSYVNDSELPAHTDREDCEYTVSFLVNKDKDWPILLHKVKQPVKYKGRSSFTPKTNECLSLDCESGGLIIFSGTDHIHFREKFTGEFYDILLLHYRSDD</sequence>
<evidence type="ECO:0000256" key="4">
    <source>
        <dbReference type="ARBA" id="ARBA00023002"/>
    </source>
</evidence>
<feature type="compositionally biased region" description="Acidic residues" evidence="6">
    <location>
        <begin position="12"/>
        <end position="23"/>
    </location>
</feature>
<feature type="domain" description="Fe2OG dioxygenase" evidence="7">
    <location>
        <begin position="110"/>
        <end position="221"/>
    </location>
</feature>
<keyword evidence="2" id="KW-0479">Metal-binding</keyword>
<evidence type="ECO:0000256" key="5">
    <source>
        <dbReference type="ARBA" id="ARBA00023004"/>
    </source>
</evidence>
<dbReference type="EMBL" id="MN740500">
    <property type="protein sequence ID" value="QHU29972.1"/>
    <property type="molecule type" value="Genomic_DNA"/>
</dbReference>
<dbReference type="InterPro" id="IPR045054">
    <property type="entry name" value="P4HA-like"/>
</dbReference>
<proteinExistence type="predicted"/>
<name>A0A6C0LL87_9ZZZZ</name>